<gene>
    <name evidence="5" type="ORF">P73_0265</name>
</gene>
<name>A0A0B5DUS4_9RHOB</name>
<protein>
    <submittedName>
        <fullName evidence="5">OmpA/MotB protein</fullName>
    </submittedName>
</protein>
<dbReference type="Gene3D" id="3.30.1330.60">
    <property type="entry name" value="OmpA-like domain"/>
    <property type="match status" value="1"/>
</dbReference>
<feature type="signal peptide" evidence="3">
    <location>
        <begin position="1"/>
        <end position="24"/>
    </location>
</feature>
<dbReference type="PROSITE" id="PS51123">
    <property type="entry name" value="OMPA_2"/>
    <property type="match status" value="1"/>
</dbReference>
<accession>A0A0B5DUS4</accession>
<dbReference type="CDD" id="cd07185">
    <property type="entry name" value="OmpA_C-like"/>
    <property type="match status" value="1"/>
</dbReference>
<dbReference type="InterPro" id="IPR036737">
    <property type="entry name" value="OmpA-like_sf"/>
</dbReference>
<feature type="domain" description="OmpA-like" evidence="4">
    <location>
        <begin position="397"/>
        <end position="521"/>
    </location>
</feature>
<keyword evidence="6" id="KW-1185">Reference proteome</keyword>
<evidence type="ECO:0000259" key="4">
    <source>
        <dbReference type="PROSITE" id="PS51123"/>
    </source>
</evidence>
<evidence type="ECO:0000313" key="5">
    <source>
        <dbReference type="EMBL" id="AJE44980.1"/>
    </source>
</evidence>
<organism evidence="5 6">
    <name type="scientific">Celeribacter indicus</name>
    <dbReference type="NCBI Taxonomy" id="1208324"/>
    <lineage>
        <taxon>Bacteria</taxon>
        <taxon>Pseudomonadati</taxon>
        <taxon>Pseudomonadota</taxon>
        <taxon>Alphaproteobacteria</taxon>
        <taxon>Rhodobacterales</taxon>
        <taxon>Roseobacteraceae</taxon>
        <taxon>Celeribacter</taxon>
    </lineage>
</organism>
<evidence type="ECO:0000313" key="6">
    <source>
        <dbReference type="Proteomes" id="UP000031521"/>
    </source>
</evidence>
<dbReference type="SUPFAM" id="SSF53850">
    <property type="entry name" value="Periplasmic binding protein-like II"/>
    <property type="match status" value="1"/>
</dbReference>
<dbReference type="STRING" id="1208324.P73_0265"/>
<dbReference type="Pfam" id="PF12849">
    <property type="entry name" value="PBP_like_2"/>
    <property type="match status" value="1"/>
</dbReference>
<evidence type="ECO:0000256" key="1">
    <source>
        <dbReference type="ARBA" id="ARBA00022729"/>
    </source>
</evidence>
<dbReference type="Pfam" id="PF00691">
    <property type="entry name" value="OmpA"/>
    <property type="match status" value="1"/>
</dbReference>
<dbReference type="InterPro" id="IPR006665">
    <property type="entry name" value="OmpA-like"/>
</dbReference>
<reference evidence="5 6" key="1">
    <citation type="journal article" date="2014" name="Int. J. Syst. Evol. Microbiol.">
        <title>Celeribacter indicus sp. nov., a polycyclic aromatic hydrocarbon-degrading bacterium from deep-sea sediment and reclassification of Huaishuia halophila as Celeribacter halophilus comb. nov.</title>
        <authorList>
            <person name="Lai Q."/>
            <person name="Cao J."/>
            <person name="Yuan J."/>
            <person name="Li F."/>
            <person name="Shao Z."/>
        </authorList>
    </citation>
    <scope>NUCLEOTIDE SEQUENCE [LARGE SCALE GENOMIC DNA]</scope>
    <source>
        <strain evidence="5">P73</strain>
    </source>
</reference>
<dbReference type="InterPro" id="IPR050811">
    <property type="entry name" value="Phosphate_ABC_transporter"/>
</dbReference>
<dbReference type="HOGENOM" id="CLU_026228_8_0_5"/>
<dbReference type="Proteomes" id="UP000031521">
    <property type="component" value="Chromosome"/>
</dbReference>
<dbReference type="RefSeq" id="WP_052452979.1">
    <property type="nucleotide sequence ID" value="NZ_CP004393.1"/>
</dbReference>
<dbReference type="KEGG" id="cid:P73_0265"/>
<keyword evidence="2" id="KW-0472">Membrane</keyword>
<dbReference type="InterPro" id="IPR024370">
    <property type="entry name" value="PBP_domain"/>
</dbReference>
<evidence type="ECO:0000256" key="3">
    <source>
        <dbReference type="SAM" id="SignalP"/>
    </source>
</evidence>
<dbReference type="PANTHER" id="PTHR30570">
    <property type="entry name" value="PERIPLASMIC PHOSPHATE BINDING COMPONENT OF PHOSPHATE ABC TRANSPORTER"/>
    <property type="match status" value="1"/>
</dbReference>
<dbReference type="OrthoDB" id="9790048at2"/>
<sequence>MVVSGMTRIAAFVISLLLPVAAMAQDVTLLSRDGAIEISGNFLSFDGEFYRVDTDLGILTVDSSGVRCEGPGCPDLEGYFAQIRLSGEASATESLLPALITAFALRNGYSTDEAITPDGRKLMRLQDTDADLTVAEFVLSETSSAEGFADLLAENADIVVSLRRVTREERALAQEAGLGDLHDPFRARVIALDALVPIVSRSNRLEALSLEALGGLFDGSVTNWSEIGGQDAPVVAHLVRDDMLAASAFAQMVLHEGVAEQVVTHDSYGDLIAAVEADPYAVGMARLSGGGSVRTLGLTGACGFAAEVSSSDIKTEDYPLTRSVLLYTPARRLPALARDFLHFVVSPAAQMVVARTPFVDQGVDELSFRDQGQRFANAISRAGPEITLADLQAVTTAFQGARRLTLGFRFEGGSVRLDAQSRSNVLLLAELLEAGVYDGKTLIFSGFSDSHGSPAVNRGLSERRAQAVLAAVRKALGEAFEADRVTLTSAGFGEAMPLACDDVAWGRSLNRRVEVWVRDQR</sequence>
<evidence type="ECO:0000256" key="2">
    <source>
        <dbReference type="PROSITE-ProRule" id="PRU00473"/>
    </source>
</evidence>
<keyword evidence="1 3" id="KW-0732">Signal</keyword>
<dbReference type="EMBL" id="CP004393">
    <property type="protein sequence ID" value="AJE44980.1"/>
    <property type="molecule type" value="Genomic_DNA"/>
</dbReference>
<dbReference type="AlphaFoldDB" id="A0A0B5DUS4"/>
<proteinExistence type="predicted"/>
<dbReference type="Gene3D" id="3.40.190.10">
    <property type="entry name" value="Periplasmic binding protein-like II"/>
    <property type="match status" value="2"/>
</dbReference>
<dbReference type="GO" id="GO:0016020">
    <property type="term" value="C:membrane"/>
    <property type="evidence" value="ECO:0007669"/>
    <property type="project" value="UniProtKB-UniRule"/>
</dbReference>
<dbReference type="SUPFAM" id="SSF103088">
    <property type="entry name" value="OmpA-like"/>
    <property type="match status" value="1"/>
</dbReference>
<dbReference type="PANTHER" id="PTHR30570:SF1">
    <property type="entry name" value="PHOSPHATE-BINDING PROTEIN PSTS"/>
    <property type="match status" value="1"/>
</dbReference>
<feature type="chain" id="PRO_5002114058" evidence="3">
    <location>
        <begin position="25"/>
        <end position="521"/>
    </location>
</feature>